<dbReference type="AlphaFoldDB" id="A0A516KK75"/>
<evidence type="ECO:0000313" key="2">
    <source>
        <dbReference type="Proteomes" id="UP000315215"/>
    </source>
</evidence>
<proteinExistence type="predicted"/>
<dbReference type="Proteomes" id="UP000315215">
    <property type="component" value="Chromosome"/>
</dbReference>
<sequence>MKPGDLVYSTKGWSTFFVGHVGIVGQDMLIHHSHPLGAFSETLSRYKSRHKFGGEILLLRPKTAANEAANWAQANIPYVKRYLFDPRLKGVSNNYCSKFIWQAFWNGAGLDLTNHHLTSNRISWVYPYQIKRSTYLQTKDSIIVPPALTHL</sequence>
<gene>
    <name evidence="1" type="ORF">FN924_17350</name>
</gene>
<accession>A0A516KK75</accession>
<name>A0A516KK75_9BACI</name>
<dbReference type="InterPro" id="IPR038765">
    <property type="entry name" value="Papain-like_cys_pep_sf"/>
</dbReference>
<keyword evidence="2" id="KW-1185">Reference proteome</keyword>
<dbReference type="EMBL" id="CP041666">
    <property type="protein sequence ID" value="QDP41782.1"/>
    <property type="molecule type" value="Genomic_DNA"/>
</dbReference>
<organism evidence="1 2">
    <name type="scientific">Radiobacillus deserti</name>
    <dbReference type="NCBI Taxonomy" id="2594883"/>
    <lineage>
        <taxon>Bacteria</taxon>
        <taxon>Bacillati</taxon>
        <taxon>Bacillota</taxon>
        <taxon>Bacilli</taxon>
        <taxon>Bacillales</taxon>
        <taxon>Bacillaceae</taxon>
        <taxon>Radiobacillus</taxon>
    </lineage>
</organism>
<evidence type="ECO:0000313" key="1">
    <source>
        <dbReference type="EMBL" id="QDP41782.1"/>
    </source>
</evidence>
<dbReference type="Gene3D" id="3.90.1720.10">
    <property type="entry name" value="endopeptidase domain like (from Nostoc punctiforme)"/>
    <property type="match status" value="1"/>
</dbReference>
<reference evidence="1 2" key="1">
    <citation type="submission" date="2019-07" db="EMBL/GenBank/DDBJ databases">
        <authorList>
            <person name="Li J."/>
        </authorList>
    </citation>
    <scope>NUCLEOTIDE SEQUENCE [LARGE SCALE GENOMIC DNA]</scope>
    <source>
        <strain evidence="1 2">TKL69</strain>
    </source>
</reference>
<dbReference type="KEGG" id="aqt:FN924_17350"/>
<dbReference type="SUPFAM" id="SSF54001">
    <property type="entry name" value="Cysteine proteinases"/>
    <property type="match status" value="1"/>
</dbReference>
<protein>
    <submittedName>
        <fullName evidence="1">Uncharacterized protein</fullName>
    </submittedName>
</protein>